<protein>
    <recommendedName>
        <fullName evidence="4">BTB domain-containing protein</fullName>
    </recommendedName>
</protein>
<dbReference type="AlphaFoldDB" id="A0A150GIN2"/>
<organism evidence="5 6">
    <name type="scientific">Gonium pectorale</name>
    <name type="common">Green alga</name>
    <dbReference type="NCBI Taxonomy" id="33097"/>
    <lineage>
        <taxon>Eukaryota</taxon>
        <taxon>Viridiplantae</taxon>
        <taxon>Chlorophyta</taxon>
        <taxon>core chlorophytes</taxon>
        <taxon>Chlorophyceae</taxon>
        <taxon>CS clade</taxon>
        <taxon>Chlamydomonadales</taxon>
        <taxon>Volvocaceae</taxon>
        <taxon>Gonium</taxon>
    </lineage>
</organism>
<evidence type="ECO:0000256" key="2">
    <source>
        <dbReference type="ARBA" id="ARBA00022737"/>
    </source>
</evidence>
<dbReference type="PANTHER" id="PTHR46231">
    <property type="entry name" value="ANKYRIN REPEAT AND BTB/POZ DOMAIN-CONTAINING PROTEIN 1"/>
    <property type="match status" value="1"/>
</dbReference>
<dbReference type="PROSITE" id="PS50097">
    <property type="entry name" value="BTB"/>
    <property type="match status" value="1"/>
</dbReference>
<evidence type="ECO:0000313" key="6">
    <source>
        <dbReference type="Proteomes" id="UP000075714"/>
    </source>
</evidence>
<reference evidence="6" key="1">
    <citation type="journal article" date="2016" name="Nat. Commun.">
        <title>The Gonium pectorale genome demonstrates co-option of cell cycle regulation during the evolution of multicellularity.</title>
        <authorList>
            <person name="Hanschen E.R."/>
            <person name="Marriage T.N."/>
            <person name="Ferris P.J."/>
            <person name="Hamaji T."/>
            <person name="Toyoda A."/>
            <person name="Fujiyama A."/>
            <person name="Neme R."/>
            <person name="Noguchi H."/>
            <person name="Minakuchi Y."/>
            <person name="Suzuki M."/>
            <person name="Kawai-Toyooka H."/>
            <person name="Smith D.R."/>
            <person name="Sparks H."/>
            <person name="Anderson J."/>
            <person name="Bakaric R."/>
            <person name="Luria V."/>
            <person name="Karger A."/>
            <person name="Kirschner M.W."/>
            <person name="Durand P.M."/>
            <person name="Michod R.E."/>
            <person name="Nozaki H."/>
            <person name="Olson B.J."/>
        </authorList>
    </citation>
    <scope>NUCLEOTIDE SEQUENCE [LARGE SCALE GENOMIC DNA]</scope>
    <source>
        <strain evidence="6">NIES-2863</strain>
    </source>
</reference>
<proteinExistence type="predicted"/>
<dbReference type="EMBL" id="LSYV01000021">
    <property type="protein sequence ID" value="KXZ49669.1"/>
    <property type="molecule type" value="Genomic_DNA"/>
</dbReference>
<comment type="caution">
    <text evidence="5">The sequence shown here is derived from an EMBL/GenBank/DDBJ whole genome shotgun (WGS) entry which is preliminary data.</text>
</comment>
<dbReference type="InterPro" id="IPR011333">
    <property type="entry name" value="SKP1/BTB/POZ_sf"/>
</dbReference>
<dbReference type="STRING" id="33097.A0A150GIN2"/>
<dbReference type="Pfam" id="PF00651">
    <property type="entry name" value="BTB"/>
    <property type="match status" value="1"/>
</dbReference>
<name>A0A150GIN2_GONPE</name>
<dbReference type="CDD" id="cd18186">
    <property type="entry name" value="BTB_POZ_ZBTB_KLHL-like"/>
    <property type="match status" value="1"/>
</dbReference>
<dbReference type="InterPro" id="IPR000210">
    <property type="entry name" value="BTB/POZ_dom"/>
</dbReference>
<dbReference type="PANTHER" id="PTHR46231:SF1">
    <property type="entry name" value="ANKYRIN REPEAT AND BTB_POZ DOMAIN-CONTAINING PROTEIN 1"/>
    <property type="match status" value="1"/>
</dbReference>
<dbReference type="SMART" id="SM00225">
    <property type="entry name" value="BTB"/>
    <property type="match status" value="1"/>
</dbReference>
<dbReference type="Gene3D" id="3.30.710.10">
    <property type="entry name" value="Potassium Channel Kv1.1, Chain A"/>
    <property type="match status" value="1"/>
</dbReference>
<dbReference type="InterPro" id="IPR044515">
    <property type="entry name" value="ABTB1"/>
</dbReference>
<gene>
    <name evidence="5" type="ORF">GPECTOR_20g526</name>
</gene>
<sequence length="413" mass="43148">MDSSNVVSRAVGSKQLWGSSSKAPVAATAAAGAGNVYMAAKDRLLKVSGLAAGSQPTVTTLCGQAASSGDWVGLTFNPATQALVAATNDELYEVPTADGGGGVGGGSRQPISISANTGRYRCSTSPGCGFMFPWKPRHGVQGLLATVDGGVCILDGSSLLEMDEEYGDIRAVPGIDDMHGSLPTVTASGWLAIGALRERVLKLYGPGFRTRQYTPAPLVSFLGGVRAASSVDHGGGSSAAGSSNGSPVLTVRVGDRAFVAHRALLAEHSGYFRQLLASEGFAESGAAEMTLGEADPDVFGRLLFYMYSGVLYLLEPQLKAAAQLADRLMMPDVCEQLKPRLLAACTPATIISYLLWAEEHNLTALIPALKHFFLEHCKAVAEAVPAQLDELTARHPALAAELFRTVARQASRP</sequence>
<evidence type="ECO:0000313" key="5">
    <source>
        <dbReference type="EMBL" id="KXZ49669.1"/>
    </source>
</evidence>
<evidence type="ECO:0000259" key="4">
    <source>
        <dbReference type="PROSITE" id="PS50097"/>
    </source>
</evidence>
<keyword evidence="3" id="KW-0040">ANK repeat</keyword>
<keyword evidence="2" id="KW-0677">Repeat</keyword>
<dbReference type="SUPFAM" id="SSF54695">
    <property type="entry name" value="POZ domain"/>
    <property type="match status" value="1"/>
</dbReference>
<dbReference type="GO" id="GO:0005737">
    <property type="term" value="C:cytoplasm"/>
    <property type="evidence" value="ECO:0007669"/>
    <property type="project" value="TreeGrafter"/>
</dbReference>
<dbReference type="OrthoDB" id="4845755at2759"/>
<evidence type="ECO:0000256" key="1">
    <source>
        <dbReference type="ARBA" id="ARBA00004906"/>
    </source>
</evidence>
<feature type="domain" description="BTB" evidence="4">
    <location>
        <begin position="247"/>
        <end position="315"/>
    </location>
</feature>
<dbReference type="Proteomes" id="UP000075714">
    <property type="component" value="Unassembled WGS sequence"/>
</dbReference>
<comment type="pathway">
    <text evidence="1">Protein modification; protein ubiquitination.</text>
</comment>
<dbReference type="GO" id="GO:0000151">
    <property type="term" value="C:ubiquitin ligase complex"/>
    <property type="evidence" value="ECO:0007669"/>
    <property type="project" value="TreeGrafter"/>
</dbReference>
<keyword evidence="6" id="KW-1185">Reference proteome</keyword>
<evidence type="ECO:0000256" key="3">
    <source>
        <dbReference type="ARBA" id="ARBA00023043"/>
    </source>
</evidence>
<accession>A0A150GIN2</accession>